<protein>
    <submittedName>
        <fullName evidence="6">Choice-of-anchor I family protein</fullName>
    </submittedName>
</protein>
<dbReference type="SUPFAM" id="SSF51120">
    <property type="entry name" value="beta-Roll"/>
    <property type="match status" value="1"/>
</dbReference>
<comment type="caution">
    <text evidence="6">The sequence shown here is derived from an EMBL/GenBank/DDBJ whole genome shotgun (WGS) entry which is preliminary data.</text>
</comment>
<evidence type="ECO:0000259" key="2">
    <source>
        <dbReference type="Pfam" id="PF02872"/>
    </source>
</evidence>
<dbReference type="InterPro" id="IPR011044">
    <property type="entry name" value="Quino_amine_DH_bsu"/>
</dbReference>
<reference evidence="6 7" key="1">
    <citation type="submission" date="2023-12" db="EMBL/GenBank/DDBJ databases">
        <title>Baltic Sea Cyanobacteria.</title>
        <authorList>
            <person name="Delbaje E."/>
            <person name="Fewer D.P."/>
            <person name="Shishido T.K."/>
        </authorList>
    </citation>
    <scope>NUCLEOTIDE SEQUENCE [LARGE SCALE GENOMIC DNA]</scope>
    <source>
        <strain evidence="6 7">UHCC 0370</strain>
    </source>
</reference>
<dbReference type="PANTHER" id="PTHR42834">
    <property type="entry name" value="ENDONUCLEASE/EXONUCLEASE/PHOSPHATASE FAMILY PROTEIN (AFU_ORTHOLOGUE AFUA_3G09210)"/>
    <property type="match status" value="1"/>
</dbReference>
<dbReference type="InterPro" id="IPR001343">
    <property type="entry name" value="Hemolysn_Ca-bd"/>
</dbReference>
<dbReference type="InterPro" id="IPR036691">
    <property type="entry name" value="Endo/exonu/phosph_ase_sf"/>
</dbReference>
<proteinExistence type="predicted"/>
<dbReference type="Pfam" id="PF22494">
    <property type="entry name" value="choice_anch_I"/>
    <property type="match status" value="1"/>
</dbReference>
<dbReference type="Gene3D" id="3.60.21.10">
    <property type="match status" value="1"/>
</dbReference>
<evidence type="ECO:0000256" key="1">
    <source>
        <dbReference type="SAM" id="MobiDB-lite"/>
    </source>
</evidence>
<feature type="compositionally biased region" description="Polar residues" evidence="1">
    <location>
        <begin position="637"/>
        <end position="648"/>
    </location>
</feature>
<sequence length="2482" mass="257827">MAAISLTTGTTYTQNFDTLASAGTSSTLPNGWEILEVGTSGNVNGQYTAGTGSSNSGDTYSFGASGSPERALGGLQSGTLNPKIGASFINDTGSTITALNIGFTGEQWRLGALNRSDRLDFQYSLDASSLTTGTWTDVNALDFTAPTTTGTVGALDGNAVANSTAIANSIAGLSIPAGATVWIRWTDVNASGADDGLAIDNFSITPITGASPAADVTIESSFLNKVGSATSTTASEIPAFDPASKKLYVVASSKVDIYSVSNNGELAITSGDNGLDPGFPIPTGTVVAPNSVSIQNGLVAVAFDIRDTAPPNTIRRGRVSFYRASDDAFLSSVEIGFLPDMLTFTPDGTKILVANEGEPNEDYSDDPEGSVSVITIDSLNLAGGTISTTVQEAGFTSFNSQFAELKAAGVRLIGPVGTTVAQDVEPEYIAVSADGKTAAITLQENNAIAFLDIATATITDIKPLGLKDHSLAGNGLDVSDRDVDGTSGGGGKINIQNWPVFGMYQPDAIASFVSGGNTFYIIANEGDARVRPTADGIIAGQDEGDIYNEEVRVGSGSYVLAPDVFSNAAELKLTQNLGRLTVSNKSGDIDNDGQFEQIHAFGGRSFAILDSNGNIVFDSGDQFEQIIAKVAPATFNGDPNSSGNLQLDSRSDNKGPEPEGVTTGVINGRTYAFIGLERVGDVIVYEVTNPTAPKFVQYINTPEDRRVEGLIFVSATDSPTGNPLLITAAEGSNTVAVFSVNVGTRISDIQGSGHISPLVGQVVSGVAGIVTAVDSNGFYLQDPTPDADEATSEGIFVFTSSAPTVQVGDSVKVNGTVSEFTPGGASSGNLSITQISGSPTVTILSSGNPLPAAIILGNGGRVPPTQVIEDDAFGSFDPSTDGIDFYEALEGMRVTIQDAVAVSPTNRFGEIFALANQGAGATGLSDRGTINISPTDFNPERIQIDDSNVSPGATPLVKVGDRLGDVTGVVSYNFGNYEVQFTQAFTPVSGGLEPETTNLTKSSNKLTVASYNVLNLDPNDADGDADIANGRFTAIAQQIVNNLASPDIISLQEVQDNSGSANNGVTAADVTLQTLINAIVAAGGETYEFIDNSFIANNASGGQPGGNIRNAYLYNPSRVSLVEGSVEAITGDAFVGSRLPLVASFTFNGETVTLVNNHFSSKGGSSPLFGANQPSVGDEANGNGQENTNINGSLNERQAQAKAVKDYVDSMIALDANANVVVLGDFNEFEFISPLSEILTGGTTPVLTNLTNTLPEDERYSFIFEGNSQSLDHILTSNGLAAKAEFDVVHVNTEFPDTAARASDHDPIVARFNLTTVPNVPANFSMQILHGADFEAGVSDLNNILGFSAIVNKFKTATDLPANVVANTLILSAGDNYIPGAFFNASTDTSLNGVGGLGTSGAPVSGRGDIGILNAIGVQASALGNHEFDLGLNQVASIIRTGSGNPGTAFPYLSSNLDFSPETGSGRSFAATDFSTNPVAEASTIKGKIAESTVITVAGIDGILGTADDQKIGIVGATTPILPTISSSGATIVTPGNPNDFAALAAEIQKTVDLLTAQGINKIVLLSHFQQFAIESEEIAPRLKDVDILIGGGSNTRLLDDNDVLRAGDTDQGDYPILRFGTDGKPILVVNTDGNYKYVGRLVTEFDNDGVLLVDKLDSTINGAYATDAAGVNRVYGETVVAREKANANVVAIVDGISNVIASKDNVILGKTSVFLNGTRGDVRTQETNLGNLTADANLALAKQIDPTVTISIKNGGGIRDNIGALAVPTGATGADDVITLPPQPNPLAPNKEEGDISQLDLENSLRFNNGLTLITLTAQQLLWVIEHAVAGTRSGATPGQFPQVSGLSFSFDPTQQAIAFDTATGVITQEGQRVQSLAVLNEDGSLLDVIVKDGVLVGDVNRTFRTVTLNFLAGSNPANALGGDRYPFPSFVQQNAALANRVDLRGETADVNLNGVIDPAPDLPAGKFIFAPTGSEQDALAEYLGDRFDVVPFNAADVKPAQDTRIQNLSVRNDSVFNATGVTQSTPGVIEFTGGSGITQIEFNITKVNSSTVNELVVFEVDGSGTTPDLKLLLENNRARVISSVISDRPDGFGFDEDSRTLGFAPNAKLGFAIIKNGTADDILFDKPREIVFSTTTTTLISDVIPSGFRINFEGFEIDATASTSSRAVGSGLQDNNQGEVLDLRSLSGDVNVNFTVFREAAFNNTVGFYRVANTDGGIDVDGDGIIDFTPGQSGYARAAIENRIKSIDLSVANQGTAIFDDKVLTGGSIFAPFIISDGTADQFLSGQVSQAYFAYLEANPDNVDHIRLLGDNTFGFEDLPGGGDFDYNDIVLKVDVSANKVITGDDGDNILRGGFGNDTLIGGLGADTLVGGFGNDTLFLGLNDGATDTVVYSLGDGSDVLNQFLPGLGGDLLQFNNIAAIDVSTVGGNTQFLLGDGVTGNVGFASGSLLLTLNGVTGFTSSNINDNILAGSIPTTFNFS</sequence>
<dbReference type="RefSeq" id="WP_323261520.1">
    <property type="nucleotide sequence ID" value="NZ_JAYGIE010000045.1"/>
</dbReference>
<accession>A0ABU5TI63</accession>
<dbReference type="InterPro" id="IPR025193">
    <property type="entry name" value="DUF4114"/>
</dbReference>
<dbReference type="InterPro" id="IPR018511">
    <property type="entry name" value="Hemolysin-typ_Ca-bd_CS"/>
</dbReference>
<dbReference type="InterPro" id="IPR055188">
    <property type="entry name" value="Choice_anch_I"/>
</dbReference>
<dbReference type="Proteomes" id="UP001301388">
    <property type="component" value="Unassembled WGS sequence"/>
</dbReference>
<feature type="domain" description="5'-Nucleotidase C-terminal" evidence="2">
    <location>
        <begin position="1710"/>
        <end position="1915"/>
    </location>
</feature>
<evidence type="ECO:0000313" key="7">
    <source>
        <dbReference type="Proteomes" id="UP001301388"/>
    </source>
</evidence>
<dbReference type="SUPFAM" id="SSF50969">
    <property type="entry name" value="YVTN repeat-like/Quinoprotein amine dehydrogenase"/>
    <property type="match status" value="1"/>
</dbReference>
<dbReference type="CDD" id="cd04486">
    <property type="entry name" value="YhcR_OBF_like"/>
    <property type="match status" value="1"/>
</dbReference>
<name>A0ABU5TI63_9CYAN</name>
<evidence type="ECO:0000313" key="6">
    <source>
        <dbReference type="EMBL" id="MEA5477924.1"/>
    </source>
</evidence>
<dbReference type="PROSITE" id="PS00330">
    <property type="entry name" value="HEMOLYSIN_CALCIUM"/>
    <property type="match status" value="1"/>
</dbReference>
<dbReference type="Pfam" id="PF13448">
    <property type="entry name" value="DUF4114"/>
    <property type="match status" value="1"/>
</dbReference>
<feature type="domain" description="DUF4114" evidence="4">
    <location>
        <begin position="2267"/>
        <end position="2338"/>
    </location>
</feature>
<evidence type="ECO:0000259" key="3">
    <source>
        <dbReference type="Pfam" id="PF03372"/>
    </source>
</evidence>
<dbReference type="CDD" id="cd10283">
    <property type="entry name" value="MnuA_DNase1-like"/>
    <property type="match status" value="1"/>
</dbReference>
<dbReference type="SUPFAM" id="SSF56219">
    <property type="entry name" value="DNase I-like"/>
    <property type="match status" value="1"/>
</dbReference>
<dbReference type="InterPro" id="IPR036907">
    <property type="entry name" value="5'-Nucleotdase_C_sf"/>
</dbReference>
<keyword evidence="7" id="KW-1185">Reference proteome</keyword>
<dbReference type="InterPro" id="IPR008334">
    <property type="entry name" value="5'-Nucleotdase_C"/>
</dbReference>
<evidence type="ECO:0000259" key="4">
    <source>
        <dbReference type="Pfam" id="PF13448"/>
    </source>
</evidence>
<gene>
    <name evidence="6" type="ORF">VB774_09860</name>
</gene>
<feature type="domain" description="Endonuclease/exonuclease/phosphatase" evidence="3">
    <location>
        <begin position="1009"/>
        <end position="1305"/>
    </location>
</feature>
<evidence type="ECO:0000259" key="5">
    <source>
        <dbReference type="Pfam" id="PF22494"/>
    </source>
</evidence>
<dbReference type="SUPFAM" id="SSF56300">
    <property type="entry name" value="Metallo-dependent phosphatases"/>
    <property type="match status" value="1"/>
</dbReference>
<feature type="region of interest" description="Disordered" evidence="1">
    <location>
        <begin position="637"/>
        <end position="662"/>
    </location>
</feature>
<dbReference type="NCBIfam" id="NF038117">
    <property type="entry name" value="choice_anch_I"/>
    <property type="match status" value="1"/>
</dbReference>
<dbReference type="InterPro" id="IPR011049">
    <property type="entry name" value="Serralysin-like_metalloprot_C"/>
</dbReference>
<dbReference type="SUPFAM" id="SSF55816">
    <property type="entry name" value="5'-nucleotidase (syn. UDP-sugar hydrolase), C-terminal domain"/>
    <property type="match status" value="1"/>
</dbReference>
<dbReference type="Gene3D" id="3.60.10.10">
    <property type="entry name" value="Endonuclease/exonuclease/phosphatase"/>
    <property type="match status" value="1"/>
</dbReference>
<dbReference type="EMBL" id="JAYGIE010000045">
    <property type="protein sequence ID" value="MEA5477924.1"/>
    <property type="molecule type" value="Genomic_DNA"/>
</dbReference>
<dbReference type="Pfam" id="PF02872">
    <property type="entry name" value="5_nucleotid_C"/>
    <property type="match status" value="1"/>
</dbReference>
<dbReference type="Gene3D" id="2.150.10.10">
    <property type="entry name" value="Serralysin-like metalloprotease, C-terminal"/>
    <property type="match status" value="1"/>
</dbReference>
<dbReference type="Pfam" id="PF00353">
    <property type="entry name" value="HemolysinCabind"/>
    <property type="match status" value="1"/>
</dbReference>
<feature type="domain" description="Choice-of-anchor I" evidence="5">
    <location>
        <begin position="231"/>
        <end position="739"/>
    </location>
</feature>
<dbReference type="InterPro" id="IPR029052">
    <property type="entry name" value="Metallo-depent_PP-like"/>
</dbReference>
<dbReference type="PANTHER" id="PTHR42834:SF1">
    <property type="entry name" value="ENDONUCLEASE_EXONUCLEASE_PHOSPHATASE FAMILY PROTEIN (AFU_ORTHOLOGUE AFUA_3G09210)"/>
    <property type="match status" value="1"/>
</dbReference>
<dbReference type="InterPro" id="IPR005135">
    <property type="entry name" value="Endo/exonuclease/phosphatase"/>
</dbReference>
<dbReference type="Pfam" id="PF03372">
    <property type="entry name" value="Exo_endo_phos"/>
    <property type="match status" value="1"/>
</dbReference>
<dbReference type="Gene3D" id="3.90.780.10">
    <property type="entry name" value="5'-Nucleotidase, C-terminal domain"/>
    <property type="match status" value="1"/>
</dbReference>
<organism evidence="6 7">
    <name type="scientific">Pseudanabaena galeata UHCC 0370</name>
    <dbReference type="NCBI Taxonomy" id="3110310"/>
    <lineage>
        <taxon>Bacteria</taxon>
        <taxon>Bacillati</taxon>
        <taxon>Cyanobacteriota</taxon>
        <taxon>Cyanophyceae</taxon>
        <taxon>Pseudanabaenales</taxon>
        <taxon>Pseudanabaenaceae</taxon>
        <taxon>Pseudanabaena</taxon>
    </lineage>
</organism>